<evidence type="ECO:0000256" key="2">
    <source>
        <dbReference type="ARBA" id="ARBA00006432"/>
    </source>
</evidence>
<dbReference type="Pfam" id="PF00668">
    <property type="entry name" value="Condensation"/>
    <property type="match status" value="1"/>
</dbReference>
<evidence type="ECO:0000313" key="7">
    <source>
        <dbReference type="Proteomes" id="UP000295680"/>
    </source>
</evidence>
<dbReference type="FunFam" id="1.10.1200.10:FF:000005">
    <property type="entry name" value="Nonribosomal peptide synthetase 1"/>
    <property type="match status" value="1"/>
</dbReference>
<dbReference type="GO" id="GO:0043041">
    <property type="term" value="P:amino acid activation for nonribosomal peptide biosynthetic process"/>
    <property type="evidence" value="ECO:0007669"/>
    <property type="project" value="TreeGrafter"/>
</dbReference>
<dbReference type="Pfam" id="PF13193">
    <property type="entry name" value="AMP-binding_C"/>
    <property type="match status" value="2"/>
</dbReference>
<dbReference type="Gene3D" id="1.10.1200.10">
    <property type="entry name" value="ACP-like"/>
    <property type="match status" value="1"/>
</dbReference>
<evidence type="ECO:0000256" key="3">
    <source>
        <dbReference type="ARBA" id="ARBA00022450"/>
    </source>
</evidence>
<dbReference type="PANTHER" id="PTHR45527:SF1">
    <property type="entry name" value="FATTY ACID SYNTHASE"/>
    <property type="match status" value="1"/>
</dbReference>
<dbReference type="SUPFAM" id="SSF47336">
    <property type="entry name" value="ACP-like"/>
    <property type="match status" value="2"/>
</dbReference>
<proteinExistence type="inferred from homology"/>
<dbReference type="Proteomes" id="UP000295680">
    <property type="component" value="Unassembled WGS sequence"/>
</dbReference>
<evidence type="ECO:0000259" key="5">
    <source>
        <dbReference type="PROSITE" id="PS50075"/>
    </source>
</evidence>
<dbReference type="InterPro" id="IPR036736">
    <property type="entry name" value="ACP-like_sf"/>
</dbReference>
<dbReference type="InterPro" id="IPR000873">
    <property type="entry name" value="AMP-dep_synth/lig_dom"/>
</dbReference>
<dbReference type="FunFam" id="3.40.50.980:FF:000001">
    <property type="entry name" value="Non-ribosomal peptide synthetase"/>
    <property type="match status" value="2"/>
</dbReference>
<dbReference type="CDD" id="cd05930">
    <property type="entry name" value="A_NRPS"/>
    <property type="match status" value="2"/>
</dbReference>
<comment type="similarity">
    <text evidence="2">Belongs to the ATP-dependent AMP-binding enzyme family.</text>
</comment>
<evidence type="ECO:0000256" key="1">
    <source>
        <dbReference type="ARBA" id="ARBA00001957"/>
    </source>
</evidence>
<dbReference type="Gene3D" id="3.30.300.30">
    <property type="match status" value="2"/>
</dbReference>
<protein>
    <submittedName>
        <fullName evidence="6">Amino acid adenylation domain-containing protein</fullName>
    </submittedName>
</protein>
<dbReference type="InterPro" id="IPR001242">
    <property type="entry name" value="Condensation_dom"/>
</dbReference>
<reference evidence="6 7" key="1">
    <citation type="submission" date="2019-03" db="EMBL/GenBank/DDBJ databases">
        <title>Genomic Encyclopedia of Type Strains, Phase IV (KMG-IV): sequencing the most valuable type-strain genomes for metagenomic binning, comparative biology and taxonomic classification.</title>
        <authorList>
            <person name="Goeker M."/>
        </authorList>
    </citation>
    <scope>NUCLEOTIDE SEQUENCE [LARGE SCALE GENOMIC DNA]</scope>
    <source>
        <strain evidence="6 7">DSM 45934</strain>
    </source>
</reference>
<keyword evidence="3" id="KW-0596">Phosphopantetheine</keyword>
<dbReference type="GO" id="GO:0008610">
    <property type="term" value="P:lipid biosynthetic process"/>
    <property type="evidence" value="ECO:0007669"/>
    <property type="project" value="UniProtKB-ARBA"/>
</dbReference>
<sequence>MMTGRTEDLWHAELTGVVLPTGIPRRTDREQQRVTLSGTPAVAEVLTAVEVLLARYCSIDDFVLWVSQSVISDIAQLPVLNESALPMRVRYDGRSRVDMALTALAERVTTMYEHSGVDTSGLPTAGFAFAHDVTPDVELLFTYDPTTGTVTIDGEIEATSLLDSLTALVTELAPDIELTDLPLTSPAERTRILTELAGPATTPQEFVSAHEQIAEQAPESIAIVCGQRHVTYGELNERSNQLAHRLIEAGAGPGSIVALCVSRTPEMVMGMLAAARAGAAYLPMDPGYPSVRLAFMLDDAAPVVVLAERDIELPAADVRIDLDDEWPDRPVTAPPAGTTVDTLAYVIYTSGSTGQPKGVEISAGGLDNLIRWHRETYRLTADDHTTQIAGTAFDATVWEIWPTLTAGATLHLVDENVRSSPAEVVRWLADQRITVSFLPTPLAELALKESWPADCSLRYLLTGGDTLHVRPPAGLPFTFVNHYGPTENSVVATAGVVSSQDTTGRQEPSIGRPITNVQVYLVDERMRPVPVGVPGELYVGGAGVARGYLNRPELTAERFVPNPFGTGKLYRTGDLASWRLDGEINFLGRADDQVQLRGFRVELGEIEAVAATHPGIDSIAVVLRTDTPVLAAYFVAQDGKVNEALLRDWLAARLPEHMVPTVFIELESLPLTRNGKVDRKALPVPDSHDHVEPAPGTEAELASLWADVLGVERVGALDDFLALGGNSLLSGQIVARLPVALPPSSVLAARTVREMAVELDRHGEKQAPLTRVERHDRLPLTAGQRQMWLLDRLDPQGITYNIPLTMDLIGPLQTEKLAHALRGVVARHEALRTTFPTVDGEPVQEIGSAGVNLVIVDEPADEWITTESRRPFDLAKGPLMRASLVRLAPDHHVLLVVVHHIVFDGWSLGVFCRDLAALYEGGSLPDIDIQNADLAVWQATHRTSQASDREFWRKALAGAPPIFELPTDFARRTNPTNAGARRVQTLDAELAARLAQFSRAEGVTVFMTLLAAFNVVLSRYSGATDIVIGSPVAGRVRPELEAPIGCFMNTLPLRTDMSGAPGFRELLRRVRAVSLAAQAHQDLTFAEIVEAVRPDRTTAQSPIFQVMFVLEDAHDAQFTLGDVRATVTEVDFGSTRSELGLSVTEVDGCLRVCAEYRTELYTSDTIDRLLESFSTVLAGALAVPDEPITTLPVLSEAQRHRMLHEWNDTASPFADGAVVHELFERQVDQTPDAVAVVFEDEIQLTYRELDERANQLAHHLRALGVGPESRVGICVHRSPEMVVGMLGVLKAGGGYLPLDPTNPPDRLEFITQDAGAHVVLTQHDVRDRLTGDAVIVELDADWGDCPVTRPGKVNHAHDLAYVIYTSGSTGKPKGVMIEHRSVCNFMATVHGLFEMGSHDNVLQFASLGFDVSVFEIFSALTCGARLCLARQDTLLSVKDLTAFMRRHEVSVMDMPPPVMSLLDGGAFPKLRIAFVGGEAFSGGLVNRWAVPGRRFFNGYGPTEGTVTVIVEECSGTDWQQSPPIGRPMPNMTAYALDRHGQLVPVGVPGELHIGGIGLARGYLNRPELTAERFVRAPFDPAERLYKTGDLVRYLPDGRLDFLGRIDDQVKLRGFRIELGEVETGLRAHPEVVEAAVVLREDQPGRKRLVGYYTPADAAPAELSAFLAERMPSYMVPSALVGVARFPLNASGKIDRKALPAPDAADIAAVKDVVEPRNRRERALAEIWAELLGVPRVGVHDNFFELGGQSILGIQLVWEIHRRMGVDVSIRDVFDRPTVASLAVVVEDAMLALLAEPGLPEKGTR</sequence>
<organism evidence="6 7">
    <name type="scientific">Actinocrispum wychmicini</name>
    <dbReference type="NCBI Taxonomy" id="1213861"/>
    <lineage>
        <taxon>Bacteria</taxon>
        <taxon>Bacillati</taxon>
        <taxon>Actinomycetota</taxon>
        <taxon>Actinomycetes</taxon>
        <taxon>Pseudonocardiales</taxon>
        <taxon>Pseudonocardiaceae</taxon>
        <taxon>Actinocrispum</taxon>
    </lineage>
</organism>
<dbReference type="GO" id="GO:0044550">
    <property type="term" value="P:secondary metabolite biosynthetic process"/>
    <property type="evidence" value="ECO:0007669"/>
    <property type="project" value="UniProtKB-ARBA"/>
</dbReference>
<keyword evidence="4" id="KW-0597">Phosphoprotein</keyword>
<gene>
    <name evidence="6" type="ORF">EV192_10729</name>
</gene>
<dbReference type="SUPFAM" id="SSF52777">
    <property type="entry name" value="CoA-dependent acyltransferases"/>
    <property type="match status" value="2"/>
</dbReference>
<dbReference type="InterPro" id="IPR009081">
    <property type="entry name" value="PP-bd_ACP"/>
</dbReference>
<dbReference type="Gene3D" id="3.30.559.30">
    <property type="entry name" value="Nonribosomal peptide synthetase, condensation domain"/>
    <property type="match status" value="2"/>
</dbReference>
<dbReference type="InterPro" id="IPR020845">
    <property type="entry name" value="AMP-binding_CS"/>
</dbReference>
<dbReference type="InterPro" id="IPR025110">
    <property type="entry name" value="AMP-bd_C"/>
</dbReference>
<dbReference type="NCBIfam" id="NF003417">
    <property type="entry name" value="PRK04813.1"/>
    <property type="match status" value="2"/>
</dbReference>
<dbReference type="FunFam" id="2.30.38.10:FF:000001">
    <property type="entry name" value="Non-ribosomal peptide synthetase PvdI"/>
    <property type="match status" value="2"/>
</dbReference>
<dbReference type="FunFam" id="3.30.300.30:FF:000010">
    <property type="entry name" value="Enterobactin synthetase component F"/>
    <property type="match status" value="1"/>
</dbReference>
<dbReference type="InterPro" id="IPR020459">
    <property type="entry name" value="AMP-binding"/>
</dbReference>
<evidence type="ECO:0000313" key="6">
    <source>
        <dbReference type="EMBL" id="TCO55608.1"/>
    </source>
</evidence>
<dbReference type="SUPFAM" id="SSF56801">
    <property type="entry name" value="Acetyl-CoA synthetase-like"/>
    <property type="match status" value="2"/>
</dbReference>
<dbReference type="InterPro" id="IPR023213">
    <property type="entry name" value="CAT-like_dom_sf"/>
</dbReference>
<accession>A0A4R2JFH5</accession>
<dbReference type="FunFam" id="3.40.50.12780:FF:000012">
    <property type="entry name" value="Non-ribosomal peptide synthetase"/>
    <property type="match status" value="1"/>
</dbReference>
<dbReference type="Gene3D" id="3.40.50.980">
    <property type="match status" value="4"/>
</dbReference>
<dbReference type="InterPro" id="IPR029058">
    <property type="entry name" value="AB_hydrolase_fold"/>
</dbReference>
<name>A0A4R2JFH5_9PSEU</name>
<dbReference type="RefSeq" id="WP_132121603.1">
    <property type="nucleotide sequence ID" value="NZ_SLWS01000007.1"/>
</dbReference>
<dbReference type="PRINTS" id="PR00154">
    <property type="entry name" value="AMPBINDING"/>
</dbReference>
<comment type="caution">
    <text evidence="6">The sequence shown here is derived from an EMBL/GenBank/DDBJ whole genome shotgun (WGS) entry which is preliminary data.</text>
</comment>
<dbReference type="InterPro" id="IPR045851">
    <property type="entry name" value="AMP-bd_C_sf"/>
</dbReference>
<dbReference type="PANTHER" id="PTHR45527">
    <property type="entry name" value="NONRIBOSOMAL PEPTIDE SYNTHETASE"/>
    <property type="match status" value="1"/>
</dbReference>
<dbReference type="InterPro" id="IPR010071">
    <property type="entry name" value="AA_adenyl_dom"/>
</dbReference>
<evidence type="ECO:0000256" key="4">
    <source>
        <dbReference type="ARBA" id="ARBA00022553"/>
    </source>
</evidence>
<dbReference type="EMBL" id="SLWS01000007">
    <property type="protein sequence ID" value="TCO55608.1"/>
    <property type="molecule type" value="Genomic_DNA"/>
</dbReference>
<dbReference type="Pfam" id="PF00501">
    <property type="entry name" value="AMP-binding"/>
    <property type="match status" value="2"/>
</dbReference>
<dbReference type="Gene3D" id="3.40.50.1820">
    <property type="entry name" value="alpha/beta hydrolase"/>
    <property type="match status" value="1"/>
</dbReference>
<dbReference type="Gene3D" id="2.30.38.10">
    <property type="entry name" value="Luciferase, Domain 3"/>
    <property type="match status" value="2"/>
</dbReference>
<dbReference type="Gene3D" id="3.30.559.10">
    <property type="entry name" value="Chloramphenicol acetyltransferase-like domain"/>
    <property type="match status" value="1"/>
</dbReference>
<feature type="domain" description="Carrier" evidence="5">
    <location>
        <begin position="1714"/>
        <end position="1789"/>
    </location>
</feature>
<dbReference type="NCBIfam" id="TIGR01733">
    <property type="entry name" value="AA-adenyl-dom"/>
    <property type="match status" value="2"/>
</dbReference>
<dbReference type="GO" id="GO:0003824">
    <property type="term" value="F:catalytic activity"/>
    <property type="evidence" value="ECO:0007669"/>
    <property type="project" value="InterPro"/>
</dbReference>
<dbReference type="InterPro" id="IPR020806">
    <property type="entry name" value="PKS_PP-bd"/>
</dbReference>
<dbReference type="PROSITE" id="PS00455">
    <property type="entry name" value="AMP_BINDING"/>
    <property type="match status" value="2"/>
</dbReference>
<dbReference type="GO" id="GO:0031177">
    <property type="term" value="F:phosphopantetheine binding"/>
    <property type="evidence" value="ECO:0007669"/>
    <property type="project" value="InterPro"/>
</dbReference>
<dbReference type="GO" id="GO:0005829">
    <property type="term" value="C:cytosol"/>
    <property type="evidence" value="ECO:0007669"/>
    <property type="project" value="TreeGrafter"/>
</dbReference>
<dbReference type="OrthoDB" id="2378856at2"/>
<dbReference type="SMART" id="SM00823">
    <property type="entry name" value="PKS_PP"/>
    <property type="match status" value="1"/>
</dbReference>
<dbReference type="Pfam" id="PF00550">
    <property type="entry name" value="PP-binding"/>
    <property type="match status" value="2"/>
</dbReference>
<comment type="cofactor">
    <cofactor evidence="1">
        <name>pantetheine 4'-phosphate</name>
        <dbReference type="ChEBI" id="CHEBI:47942"/>
    </cofactor>
</comment>
<keyword evidence="7" id="KW-1185">Reference proteome</keyword>
<dbReference type="CDD" id="cd19531">
    <property type="entry name" value="LCL_NRPS-like"/>
    <property type="match status" value="1"/>
</dbReference>
<dbReference type="PROSITE" id="PS50075">
    <property type="entry name" value="CARRIER"/>
    <property type="match status" value="1"/>
</dbReference>